<gene>
    <name evidence="3" type="ORF">QQ008_29835</name>
</gene>
<dbReference type="Proteomes" id="UP001172082">
    <property type="component" value="Unassembled WGS sequence"/>
</dbReference>
<dbReference type="SUPFAM" id="SSF49344">
    <property type="entry name" value="CBD9-like"/>
    <property type="match status" value="1"/>
</dbReference>
<feature type="domain" description="DUF5916" evidence="2">
    <location>
        <begin position="255"/>
        <end position="684"/>
    </location>
</feature>
<accession>A0ABT8L1B2</accession>
<dbReference type="Pfam" id="PF19313">
    <property type="entry name" value="DUF5916"/>
    <property type="match status" value="1"/>
</dbReference>
<organism evidence="3 4">
    <name type="scientific">Splendidivirga corallicola</name>
    <dbReference type="NCBI Taxonomy" id="3051826"/>
    <lineage>
        <taxon>Bacteria</taxon>
        <taxon>Pseudomonadati</taxon>
        <taxon>Bacteroidota</taxon>
        <taxon>Cytophagia</taxon>
        <taxon>Cytophagales</taxon>
        <taxon>Splendidivirgaceae</taxon>
        <taxon>Splendidivirga</taxon>
    </lineage>
</organism>
<feature type="signal peptide" evidence="1">
    <location>
        <begin position="1"/>
        <end position="23"/>
    </location>
</feature>
<feature type="chain" id="PRO_5045290259" evidence="1">
    <location>
        <begin position="24"/>
        <end position="746"/>
    </location>
</feature>
<evidence type="ECO:0000313" key="3">
    <source>
        <dbReference type="EMBL" id="MDN5205623.1"/>
    </source>
</evidence>
<dbReference type="CDD" id="cd09618">
    <property type="entry name" value="CBM9_like_2"/>
    <property type="match status" value="1"/>
</dbReference>
<proteinExistence type="predicted"/>
<reference evidence="3" key="1">
    <citation type="submission" date="2023-06" db="EMBL/GenBank/DDBJ databases">
        <title>Genomic of Parafulvivirga corallium.</title>
        <authorList>
            <person name="Wang G."/>
        </authorList>
    </citation>
    <scope>NUCLEOTIDE SEQUENCE</scope>
    <source>
        <strain evidence="3">BMA10</strain>
    </source>
</reference>
<comment type="caution">
    <text evidence="3">The sequence shown here is derived from an EMBL/GenBank/DDBJ whole genome shotgun (WGS) entry which is preliminary data.</text>
</comment>
<sequence>MYKRIILITLSTICIFSNSFGQAGTNGNDRPGTIATAIENPPVIDGEIFDDPIWNTVEPITNLTQVQPDNGLPATEKTEIRIAYTPSVFYVSVICYDAEPGKLVVSDARRDASLDGTDSFLFILDTYNDGQNGFLFGTNSLGIEYDGQVDNEGQGNFNNNRQQGGVIGGFNLNWDASWDVKTSVGDYGWSAEFALPLRTLRFNSGDNQTWGINFQRNIRKTNEIAYWVPIPIQFDIKRLSLAGKLHGLNLKNPGNLKIIPYTLGRISKDFEETDPETDLDGEIGVDVKYSITPSLTLDLTYNTDFAQVEVDNEQVNLDRFNLFFPEKRPFFLENAGQFSIGSPGEVDLFFSRRIGIGEDGQVVPIIGGMRLSGKLNNTYVGLLSMFTEAVQNSASSIERNNFTVARVNHQFAQRSAIGAAFMNRESIGGLDEGALPSEAMEYNRTYALDGRWGLGKKAQLSGFYSKTKTPGLNSDDHAFRFQANYSWSGLILNLAYTEVAENFNPEMGFLFRKAFRKPEFLIFYQVRAKEGNKLNFLEFRPHISYRGFWNFDGFQETSFLHIDNHWVWRNGFEVHTGINITREGVTEDFEISDGVFVNAGSYDHAEAQLVFQTNPSKNVYINSRHILGGSFGGSRYINSATLGVRIGDKFNSEYTLQRNDFSLPNGDFDATVFGARLSYSFTPRIFTQSLIQYNSVSEIWSANIRFGLLQQANTGLFVVYNETRGASGILNRSFTIKFSKVFDVIK</sequence>
<protein>
    <submittedName>
        <fullName evidence="3">DUF5916 domain-containing protein</fullName>
    </submittedName>
</protein>
<keyword evidence="4" id="KW-1185">Reference proteome</keyword>
<dbReference type="EMBL" id="JAUJEA010000022">
    <property type="protein sequence ID" value="MDN5205623.1"/>
    <property type="molecule type" value="Genomic_DNA"/>
</dbReference>
<evidence type="ECO:0000259" key="2">
    <source>
        <dbReference type="Pfam" id="PF19313"/>
    </source>
</evidence>
<dbReference type="Gene3D" id="2.60.40.1190">
    <property type="match status" value="1"/>
</dbReference>
<evidence type="ECO:0000256" key="1">
    <source>
        <dbReference type="SAM" id="SignalP"/>
    </source>
</evidence>
<dbReference type="RefSeq" id="WP_346755644.1">
    <property type="nucleotide sequence ID" value="NZ_JAUJEA010000022.1"/>
</dbReference>
<name>A0ABT8L1B2_9BACT</name>
<evidence type="ECO:0000313" key="4">
    <source>
        <dbReference type="Proteomes" id="UP001172082"/>
    </source>
</evidence>
<keyword evidence="1" id="KW-0732">Signal</keyword>
<dbReference type="InterPro" id="IPR045670">
    <property type="entry name" value="DUF5916"/>
</dbReference>